<evidence type="ECO:0000313" key="7">
    <source>
        <dbReference type="Proteomes" id="UP001227230"/>
    </source>
</evidence>
<dbReference type="InterPro" id="IPR006615">
    <property type="entry name" value="Pept_C19_DUSP"/>
</dbReference>
<comment type="function">
    <text evidence="2 3">Recognizes and hydrolyzes the peptide bond at the C-terminal Gly of ubiquitin. Involved in the processing of poly-ubiquitin precursors as well as that of ubiquitinated proteins.</text>
</comment>
<comment type="similarity">
    <text evidence="1 3">Belongs to the peptidase C19 family.</text>
</comment>
<gene>
    <name evidence="6" type="ORF">VitviT2T_010499</name>
</gene>
<dbReference type="SUPFAM" id="SSF143791">
    <property type="entry name" value="DUSP-like"/>
    <property type="match status" value="1"/>
</dbReference>
<dbReference type="SMART" id="SM00695">
    <property type="entry name" value="DUSP"/>
    <property type="match status" value="1"/>
</dbReference>
<dbReference type="PANTHER" id="PTHR21646">
    <property type="entry name" value="UBIQUITIN CARBOXYL-TERMINAL HYDROLASE"/>
    <property type="match status" value="1"/>
</dbReference>
<dbReference type="InterPro" id="IPR038765">
    <property type="entry name" value="Papain-like_cys_pep_sf"/>
</dbReference>
<keyword evidence="3" id="KW-0645">Protease</keyword>
<feature type="domain" description="DUSP" evidence="5">
    <location>
        <begin position="15"/>
        <end position="143"/>
    </location>
</feature>
<dbReference type="SUPFAM" id="SSF54001">
    <property type="entry name" value="Cysteine proteinases"/>
    <property type="match status" value="1"/>
</dbReference>
<comment type="catalytic activity">
    <reaction evidence="3">
        <text>Thiol-dependent hydrolysis of ester, thioester, amide, peptide and isopeptide bonds formed by the C-terminal Gly of ubiquitin (a 76-residue protein attached to proteins as an intracellular targeting signal).</text>
        <dbReference type="EC" id="3.4.19.12"/>
    </reaction>
</comment>
<evidence type="ECO:0000256" key="1">
    <source>
        <dbReference type="ARBA" id="ARBA00009085"/>
    </source>
</evidence>
<dbReference type="PROSITE" id="PS00972">
    <property type="entry name" value="USP_1"/>
    <property type="match status" value="1"/>
</dbReference>
<evidence type="ECO:0000259" key="5">
    <source>
        <dbReference type="PROSITE" id="PS51283"/>
    </source>
</evidence>
<dbReference type="EC" id="3.4.19.12" evidence="3"/>
<dbReference type="CDD" id="cd02674">
    <property type="entry name" value="Peptidase_C19R"/>
    <property type="match status" value="1"/>
</dbReference>
<dbReference type="EMBL" id="CP126654">
    <property type="protein sequence ID" value="WJZ91428.1"/>
    <property type="molecule type" value="Genomic_DNA"/>
</dbReference>
<dbReference type="Pfam" id="PF00443">
    <property type="entry name" value="UCH"/>
    <property type="match status" value="1"/>
</dbReference>
<dbReference type="Pfam" id="PF06337">
    <property type="entry name" value="DUSP"/>
    <property type="match status" value="1"/>
</dbReference>
<dbReference type="PANTHER" id="PTHR21646:SF18">
    <property type="entry name" value="UBIQUITIN CARBOXYL-TERMINAL HYDROLASE 5"/>
    <property type="match status" value="1"/>
</dbReference>
<dbReference type="Pfam" id="PF25242">
    <property type="entry name" value="Ubiquitin_UBP8"/>
    <property type="match status" value="1"/>
</dbReference>
<evidence type="ECO:0000256" key="3">
    <source>
        <dbReference type="RuleBase" id="RU366025"/>
    </source>
</evidence>
<dbReference type="InterPro" id="IPR028889">
    <property type="entry name" value="USP"/>
</dbReference>
<accession>A0ABY9C7X9</accession>
<dbReference type="PROSITE" id="PS00973">
    <property type="entry name" value="USP_2"/>
    <property type="match status" value="1"/>
</dbReference>
<dbReference type="Gene3D" id="3.90.70.10">
    <property type="entry name" value="Cysteine proteinases"/>
    <property type="match status" value="2"/>
</dbReference>
<dbReference type="InterPro" id="IPR050185">
    <property type="entry name" value="Ub_carboxyl-term_hydrolase"/>
</dbReference>
<keyword evidence="3" id="KW-0378">Hydrolase</keyword>
<dbReference type="Proteomes" id="UP001227230">
    <property type="component" value="Chromosome 7"/>
</dbReference>
<organism evidence="6 7">
    <name type="scientific">Vitis vinifera</name>
    <name type="common">Grape</name>
    <dbReference type="NCBI Taxonomy" id="29760"/>
    <lineage>
        <taxon>Eukaryota</taxon>
        <taxon>Viridiplantae</taxon>
        <taxon>Streptophyta</taxon>
        <taxon>Embryophyta</taxon>
        <taxon>Tracheophyta</taxon>
        <taxon>Spermatophyta</taxon>
        <taxon>Magnoliopsida</taxon>
        <taxon>eudicotyledons</taxon>
        <taxon>Gunneridae</taxon>
        <taxon>Pentapetalae</taxon>
        <taxon>rosids</taxon>
        <taxon>Vitales</taxon>
        <taxon>Vitaceae</taxon>
        <taxon>Viteae</taxon>
        <taxon>Vitis</taxon>
    </lineage>
</organism>
<evidence type="ECO:0000259" key="4">
    <source>
        <dbReference type="PROSITE" id="PS50235"/>
    </source>
</evidence>
<dbReference type="InterPro" id="IPR057372">
    <property type="entry name" value="Ubiquitin_UBP8/5"/>
</dbReference>
<dbReference type="InterPro" id="IPR035927">
    <property type="entry name" value="DUSP-like_sf"/>
</dbReference>
<dbReference type="PROSITE" id="PS51283">
    <property type="entry name" value="DUSP"/>
    <property type="match status" value="1"/>
</dbReference>
<keyword evidence="7" id="KW-1185">Reference proteome</keyword>
<keyword evidence="3" id="KW-0833">Ubl conjugation pathway</keyword>
<dbReference type="SUPFAM" id="SSF54236">
    <property type="entry name" value="Ubiquitin-like"/>
    <property type="match status" value="1"/>
</dbReference>
<evidence type="ECO:0000313" key="6">
    <source>
        <dbReference type="EMBL" id="WJZ91428.1"/>
    </source>
</evidence>
<feature type="domain" description="USP" evidence="4">
    <location>
        <begin position="326"/>
        <end position="931"/>
    </location>
</feature>
<proteinExistence type="inferred from homology"/>
<dbReference type="PROSITE" id="PS50235">
    <property type="entry name" value="USP_3"/>
    <property type="match status" value="1"/>
</dbReference>
<dbReference type="Gene3D" id="3.10.20.90">
    <property type="entry name" value="Phosphatidylinositol 3-kinase Catalytic Subunit, Chain A, domain 1"/>
    <property type="match status" value="1"/>
</dbReference>
<evidence type="ECO:0000256" key="2">
    <source>
        <dbReference type="ARBA" id="ARBA00037450"/>
    </source>
</evidence>
<reference evidence="6 7" key="1">
    <citation type="journal article" date="2023" name="Hortic Res">
        <title>The complete reference genome for grapevine (Vitis vinifera L.) genetics and breeding.</title>
        <authorList>
            <person name="Shi X."/>
            <person name="Cao S."/>
            <person name="Wang X."/>
            <person name="Huang S."/>
            <person name="Wang Y."/>
            <person name="Liu Z."/>
            <person name="Liu W."/>
            <person name="Leng X."/>
            <person name="Peng Y."/>
            <person name="Wang N."/>
            <person name="Wang Y."/>
            <person name="Ma Z."/>
            <person name="Xu X."/>
            <person name="Zhang F."/>
            <person name="Xue H."/>
            <person name="Zhong H."/>
            <person name="Wang Y."/>
            <person name="Zhang K."/>
            <person name="Velt A."/>
            <person name="Avia K."/>
            <person name="Holtgrawe D."/>
            <person name="Grimplet J."/>
            <person name="Matus J.T."/>
            <person name="Ware D."/>
            <person name="Wu X."/>
            <person name="Wang H."/>
            <person name="Liu C."/>
            <person name="Fang Y."/>
            <person name="Rustenholz C."/>
            <person name="Cheng Z."/>
            <person name="Xiao H."/>
            <person name="Zhou Y."/>
        </authorList>
    </citation>
    <scope>NUCLEOTIDE SEQUENCE [LARGE SCALE GENOMIC DNA]</scope>
    <source>
        <strain evidence="7">cv. Pinot noir / PN40024</strain>
        <tissue evidence="6">Leaf</tissue>
    </source>
</reference>
<keyword evidence="3" id="KW-0788">Thiol protease</keyword>
<dbReference type="InterPro" id="IPR029071">
    <property type="entry name" value="Ubiquitin-like_domsf"/>
</dbReference>
<dbReference type="InterPro" id="IPR001394">
    <property type="entry name" value="Peptidase_C19_UCH"/>
</dbReference>
<dbReference type="Gene3D" id="3.30.2230.10">
    <property type="entry name" value="DUSP-like"/>
    <property type="match status" value="1"/>
</dbReference>
<name>A0ABY9C7X9_VITVI</name>
<protein>
    <recommendedName>
        <fullName evidence="3">Ubiquitin carboxyl-terminal hydrolase</fullName>
        <ecNumber evidence="3">3.4.19.12</ecNumber>
    </recommendedName>
</protein>
<sequence>MAEMSMCSSSSREQVSPEEERLAIRDFVISAEAHTKEGDTFYLITQRWWQQWLEYVNQDQANNIDVSSLSEHCDSVSSSDVKRPSVIDNSDLIYDMTSEDSTMGIELHDTLVEGRDYILLPQEVWNQLYAWYGGGPTLPRKVINSGLSQTGLSVEVYPLRLQLVVVPKGAHSTIRISKKETIGELHRRACEIFDLNMEQVCIWDYYGHRKHALMNDMDKTLDDANIQTDQDVLVEVHSNGSSSAFGGCMSSVQENGSADKETMSVLVEPSKSSLSIAGGLSASKGVSRSCSSELSQSQNLTSPVRELDSTYGVSGVSTRGATGGLTGLLNLGNTCFMNSAIQCLVHTPEFARYFREDYHKEINWQNPLGMVGELALAFGDLLRKLWAPGRTPVAPRPFKTKLARFAPQFSGYNQHDSQELLAFLLDGLHEDLNRVKHKPYIKSRDADGRPDEEVADEYWANHIARNDSIIVDVCQGQYKSTLVCPVCNKISVTFDPFMYLSLPLQSTITRTMTVTVFTCDGSALPSACTVTVPKQGRCRDLIQALSGACSVKHNEKLLLAEIRNHLIDRFLEDPLILLSTIKDDDHLAAYKIPKLSKSTIFLQLIHRREEQEIGNAQKSFGWKPYGTPLVSPISCDDVITRGDIQSIVYTMLSPMLRTERQGHTDISETSISVAASDPSCDITTSEAFTDSIESDLKDMDGNSYKTVTLSKLPLQLVDENNACIDLSVGEEKPIKLSSSSMSILVFVDWSHKFLEKYDTHYLENLPEVFKYGPVTKKARTEPLSLYTCLEAFLREEPLVPEDMWFCPQCKEQRQASKKLDLWRLPEVLVIHLKRFSYSRSMKHKLETFVNFPIHDLDLTNYVAHKNNSRSQIYELYALTNHYGGMGSGHYTAHIKLLDENRWYNFDDSHISAINEEDVKSAAAYVLFYKRVKIDDASVSNGAQSCAGHENILPQN</sequence>
<dbReference type="InterPro" id="IPR018200">
    <property type="entry name" value="USP_CS"/>
</dbReference>